<comment type="caution">
    <text evidence="3">The sequence shown here is derived from an EMBL/GenBank/DDBJ whole genome shotgun (WGS) entry which is preliminary data.</text>
</comment>
<dbReference type="AlphaFoldDB" id="A0A147HYS0"/>
<accession>A0A147HYS0</accession>
<dbReference type="EMBL" id="LDTD01000057">
    <property type="protein sequence ID" value="KTT70088.1"/>
    <property type="molecule type" value="Genomic_DNA"/>
</dbReference>
<name>A0A147HYS0_9SPHN</name>
<feature type="signal peptide" evidence="1">
    <location>
        <begin position="1"/>
        <end position="23"/>
    </location>
</feature>
<reference evidence="3 4" key="1">
    <citation type="journal article" date="2016" name="Front. Microbiol.">
        <title>Genomic Resource of Rice Seed Associated Bacteria.</title>
        <authorList>
            <person name="Midha S."/>
            <person name="Bansal K."/>
            <person name="Sharma S."/>
            <person name="Kumar N."/>
            <person name="Patil P.P."/>
            <person name="Chaudhry V."/>
            <person name="Patil P.B."/>
        </authorList>
    </citation>
    <scope>NUCLEOTIDE SEQUENCE [LARGE SCALE GENOMIC DNA]</scope>
    <source>
        <strain evidence="3 4">NS319</strain>
    </source>
</reference>
<dbReference type="Pfam" id="PF10988">
    <property type="entry name" value="DUF2807"/>
    <property type="match status" value="1"/>
</dbReference>
<sequence length="252" mass="25743">MKTILPLSLVLSLLPITTSPAQAQTARSFALSGFDRISLEGCDDAVVTTGAAFSVRAVGPAVSLEVIRAEVRGQTLILTRSDRMCDSRAKRPSATIEITVPRLRGVESAGTGSIRLRAFEAAEFEADMSGTGNLTIDGLRSQKVGIVLSGTGNATIQDIRTSKLSLELSGTGSIRGAGAVDALAIDSSGTGNVDTTAMTTRVLSVDASGTGGVRAQADGPAAIDASGMTRVIVGGRPQCTVDKSGFARVTCG</sequence>
<feature type="chain" id="PRO_5007548135" description="Putative auto-transporter adhesin head GIN domain-containing protein" evidence="1">
    <location>
        <begin position="24"/>
        <end position="252"/>
    </location>
</feature>
<evidence type="ECO:0000313" key="4">
    <source>
        <dbReference type="Proteomes" id="UP000072867"/>
    </source>
</evidence>
<dbReference type="STRING" id="33051.SB4_04965"/>
<keyword evidence="1" id="KW-0732">Signal</keyword>
<gene>
    <name evidence="3" type="ORF">NS319_08830</name>
</gene>
<organism evidence="3 4">
    <name type="scientific">Sphingomonas sanguinis</name>
    <dbReference type="NCBI Taxonomy" id="33051"/>
    <lineage>
        <taxon>Bacteria</taxon>
        <taxon>Pseudomonadati</taxon>
        <taxon>Pseudomonadota</taxon>
        <taxon>Alphaproteobacteria</taxon>
        <taxon>Sphingomonadales</taxon>
        <taxon>Sphingomonadaceae</taxon>
        <taxon>Sphingomonas</taxon>
    </lineage>
</organism>
<dbReference type="PANTHER" id="PTHR39200">
    <property type="entry name" value="HYPOTHETICAL EXPORTED PROTEIN"/>
    <property type="match status" value="1"/>
</dbReference>
<dbReference type="RefSeq" id="WP_058733293.1">
    <property type="nucleotide sequence ID" value="NZ_LDTD01000057.1"/>
</dbReference>
<protein>
    <recommendedName>
        <fullName evidence="2">Putative auto-transporter adhesin head GIN domain-containing protein</fullName>
    </recommendedName>
</protein>
<dbReference type="PANTHER" id="PTHR39200:SF1">
    <property type="entry name" value="AUTO-TRANSPORTER ADHESIN HEAD GIN DOMAIN-CONTAINING PROTEIN-RELATED"/>
    <property type="match status" value="1"/>
</dbReference>
<dbReference type="Proteomes" id="UP000072867">
    <property type="component" value="Unassembled WGS sequence"/>
</dbReference>
<dbReference type="Gene3D" id="2.160.20.120">
    <property type="match status" value="1"/>
</dbReference>
<dbReference type="InterPro" id="IPR021255">
    <property type="entry name" value="DUF2807"/>
</dbReference>
<evidence type="ECO:0000313" key="3">
    <source>
        <dbReference type="EMBL" id="KTT70088.1"/>
    </source>
</evidence>
<evidence type="ECO:0000256" key="1">
    <source>
        <dbReference type="SAM" id="SignalP"/>
    </source>
</evidence>
<proteinExistence type="predicted"/>
<evidence type="ECO:0000259" key="2">
    <source>
        <dbReference type="Pfam" id="PF10988"/>
    </source>
</evidence>
<feature type="domain" description="Putative auto-transporter adhesin head GIN" evidence="2">
    <location>
        <begin position="34"/>
        <end position="237"/>
    </location>
</feature>
<dbReference type="PATRIC" id="fig|33051.3.peg.2902"/>